<dbReference type="GO" id="GO:0016747">
    <property type="term" value="F:acyltransferase activity, transferring groups other than amino-acyl groups"/>
    <property type="evidence" value="ECO:0007669"/>
    <property type="project" value="InterPro"/>
</dbReference>
<dbReference type="InterPro" id="IPR016181">
    <property type="entry name" value="Acyl_CoA_acyltransferase"/>
</dbReference>
<proteinExistence type="predicted"/>
<dbReference type="Gene3D" id="3.40.630.30">
    <property type="match status" value="1"/>
</dbReference>
<sequence>MIHVRKAGALDTRAMAELLNTIIAVGGTTALTQPVTGADLRMWMQTPGSHWIVAEDDSGEILGFQWIEPTDELPQDAVSIATFSQVGKTGLGIGSALFRDTCDVAKKAGLGWISAEIRTDNIGGLTYYKSRGFEEYGRKIGHVLQDGTVVDKVLARYEL</sequence>
<keyword evidence="3" id="KW-1185">Reference proteome</keyword>
<gene>
    <name evidence="2" type="ORF">ACMU_01615</name>
</gene>
<protein>
    <submittedName>
        <fullName evidence="2">Acetyltransferase</fullName>
    </submittedName>
</protein>
<dbReference type="OrthoDB" id="5997585at2"/>
<dbReference type="RefSeq" id="WP_035255483.1">
    <property type="nucleotide sequence ID" value="NZ_JFKE01000001.1"/>
</dbReference>
<feature type="domain" description="N-acetyltransferase" evidence="1">
    <location>
        <begin position="2"/>
        <end position="156"/>
    </location>
</feature>
<dbReference type="InterPro" id="IPR000182">
    <property type="entry name" value="GNAT_dom"/>
</dbReference>
<dbReference type="SUPFAM" id="SSF55729">
    <property type="entry name" value="Acyl-CoA N-acyltransferases (Nat)"/>
    <property type="match status" value="1"/>
</dbReference>
<reference evidence="2 3" key="1">
    <citation type="submission" date="2014-03" db="EMBL/GenBank/DDBJ databases">
        <title>Draft Genome Sequence of Actibacterium mucosum KCTC 23349, a Marine Alphaproteobacterium with Complex Ionic Requirements Isolated from Mediterranean Seawater at Malvarrosa Beach, Valencia, Spain.</title>
        <authorList>
            <person name="Arahal D.R."/>
            <person name="Shao Z."/>
            <person name="Lai Q."/>
            <person name="Pujalte M.J."/>
        </authorList>
    </citation>
    <scope>NUCLEOTIDE SEQUENCE [LARGE SCALE GENOMIC DNA]</scope>
    <source>
        <strain evidence="2 3">KCTC 23349</strain>
    </source>
</reference>
<comment type="caution">
    <text evidence="2">The sequence shown here is derived from an EMBL/GenBank/DDBJ whole genome shotgun (WGS) entry which is preliminary data.</text>
</comment>
<dbReference type="STRING" id="1454373.ACMU_01615"/>
<evidence type="ECO:0000313" key="2">
    <source>
        <dbReference type="EMBL" id="KAJ57217.1"/>
    </source>
</evidence>
<keyword evidence="2" id="KW-0808">Transferase</keyword>
<dbReference type="PROSITE" id="PS51186">
    <property type="entry name" value="GNAT"/>
    <property type="match status" value="1"/>
</dbReference>
<dbReference type="Pfam" id="PF00583">
    <property type="entry name" value="Acetyltransf_1"/>
    <property type="match status" value="1"/>
</dbReference>
<organism evidence="2 3">
    <name type="scientific">Actibacterium mucosum KCTC 23349</name>
    <dbReference type="NCBI Taxonomy" id="1454373"/>
    <lineage>
        <taxon>Bacteria</taxon>
        <taxon>Pseudomonadati</taxon>
        <taxon>Pseudomonadota</taxon>
        <taxon>Alphaproteobacteria</taxon>
        <taxon>Rhodobacterales</taxon>
        <taxon>Roseobacteraceae</taxon>
        <taxon>Actibacterium</taxon>
    </lineage>
</organism>
<dbReference type="AlphaFoldDB" id="A0A037ZQS4"/>
<name>A0A037ZQS4_9RHOB</name>
<accession>A0A037ZQS4</accession>
<dbReference type="EMBL" id="JFKE01000001">
    <property type="protein sequence ID" value="KAJ57217.1"/>
    <property type="molecule type" value="Genomic_DNA"/>
</dbReference>
<evidence type="ECO:0000259" key="1">
    <source>
        <dbReference type="PROSITE" id="PS51186"/>
    </source>
</evidence>
<dbReference type="Proteomes" id="UP000026249">
    <property type="component" value="Unassembled WGS sequence"/>
</dbReference>
<evidence type="ECO:0000313" key="3">
    <source>
        <dbReference type="Proteomes" id="UP000026249"/>
    </source>
</evidence>